<reference evidence="1 2" key="2">
    <citation type="journal article" date="2013" name="Int. J. Syst. Evol. Microbiol.">
        <title>Methylophaga nitratireducenticrescens sp. nov. and Methylophaga frappieri sp. nov., isolated from the biofilm of the methanol-fed denitrification system treating the seawater at the Montreal Biodome.</title>
        <authorList>
            <person name="Villeneuve C."/>
            <person name="Martineau C."/>
            <person name="Mauffrey F."/>
            <person name="Villemur R."/>
        </authorList>
    </citation>
    <scope>NUCLEOTIDE SEQUENCE [LARGE SCALE GENOMIC DNA]</scope>
    <source>
        <strain evidence="1 2">JAM1</strain>
    </source>
</reference>
<accession>I1XI33</accession>
<keyword evidence="2" id="KW-1185">Reference proteome</keyword>
<protein>
    <submittedName>
        <fullName evidence="1">Uncharacterized protein</fullName>
    </submittedName>
</protein>
<evidence type="ECO:0000313" key="2">
    <source>
        <dbReference type="Proteomes" id="UP000009144"/>
    </source>
</evidence>
<sequence length="37" mass="4017">MVRICIIDLTMAILATGITAIHQSASPVTVHLDWIPD</sequence>
<dbReference type="PATRIC" id="fig|754476.3.peg.1198"/>
<proteinExistence type="predicted"/>
<dbReference type="HOGENOM" id="CLU_3345821_0_0_6"/>
<name>I1XI33_METNJ</name>
<evidence type="ECO:0000313" key="1">
    <source>
        <dbReference type="EMBL" id="AFI84052.1"/>
    </source>
</evidence>
<reference evidence="1 2" key="1">
    <citation type="journal article" date="2012" name="J. Bacteriol.">
        <title>Complete genome sequences of Methylophaga sp. strain JAM1 and Methylophaga sp. strain JAM7.</title>
        <authorList>
            <person name="Villeneuve C."/>
            <person name="Martineau C."/>
            <person name="Mauffrey F."/>
            <person name="Villemur R."/>
        </authorList>
    </citation>
    <scope>NUCLEOTIDE SEQUENCE [LARGE SCALE GENOMIC DNA]</scope>
    <source>
        <strain evidence="1 2">JAM1</strain>
    </source>
</reference>
<dbReference type="STRING" id="754476.Q7A_1214"/>
<gene>
    <name evidence="1" type="ordered locus">Q7A_1214</name>
</gene>
<dbReference type="AlphaFoldDB" id="I1XI33"/>
<organism evidence="1 2">
    <name type="scientific">Methylophaga nitratireducenticrescens</name>
    <dbReference type="NCBI Taxonomy" id="754476"/>
    <lineage>
        <taxon>Bacteria</taxon>
        <taxon>Pseudomonadati</taxon>
        <taxon>Pseudomonadota</taxon>
        <taxon>Gammaproteobacteria</taxon>
        <taxon>Thiotrichales</taxon>
        <taxon>Piscirickettsiaceae</taxon>
        <taxon>Methylophaga</taxon>
    </lineage>
</organism>
<dbReference type="EMBL" id="CP003390">
    <property type="protein sequence ID" value="AFI84052.1"/>
    <property type="molecule type" value="Genomic_DNA"/>
</dbReference>
<dbReference type="Proteomes" id="UP000009144">
    <property type="component" value="Chromosome"/>
</dbReference>